<dbReference type="GeneID" id="25730864"/>
<sequence length="89" mass="9162">MLTQCKNTSSALALHYTQSSISPAASVGHVCRAPRPLAAQARLLPRPPDLADDDVIKSLVFSAGLQPVLVVAKLSSKARGSTGFGFSGG</sequence>
<feature type="non-terminal residue" evidence="1">
    <location>
        <position position="89"/>
    </location>
</feature>
<gene>
    <name evidence="1" type="ORF">MNEG_13405</name>
</gene>
<dbReference type="RefSeq" id="XP_013893576.1">
    <property type="nucleotide sequence ID" value="XM_014038122.1"/>
</dbReference>
<organism evidence="1 2">
    <name type="scientific">Monoraphidium neglectum</name>
    <dbReference type="NCBI Taxonomy" id="145388"/>
    <lineage>
        <taxon>Eukaryota</taxon>
        <taxon>Viridiplantae</taxon>
        <taxon>Chlorophyta</taxon>
        <taxon>core chlorophytes</taxon>
        <taxon>Chlorophyceae</taxon>
        <taxon>CS clade</taxon>
        <taxon>Sphaeropleales</taxon>
        <taxon>Selenastraceae</taxon>
        <taxon>Monoraphidium</taxon>
    </lineage>
</organism>
<proteinExistence type="predicted"/>
<accession>A0A0D2LYQ2</accession>
<evidence type="ECO:0000313" key="2">
    <source>
        <dbReference type="Proteomes" id="UP000054498"/>
    </source>
</evidence>
<dbReference type="AlphaFoldDB" id="A0A0D2LYQ2"/>
<keyword evidence="2" id="KW-1185">Reference proteome</keyword>
<name>A0A0D2LYQ2_9CHLO</name>
<protein>
    <submittedName>
        <fullName evidence="1">Uncharacterized protein</fullName>
    </submittedName>
</protein>
<dbReference type="KEGG" id="mng:MNEG_13405"/>
<dbReference type="EMBL" id="KK104023">
    <property type="protein sequence ID" value="KIY94556.1"/>
    <property type="molecule type" value="Genomic_DNA"/>
</dbReference>
<evidence type="ECO:0000313" key="1">
    <source>
        <dbReference type="EMBL" id="KIY94556.1"/>
    </source>
</evidence>
<dbReference type="Proteomes" id="UP000054498">
    <property type="component" value="Unassembled WGS sequence"/>
</dbReference>
<reference evidence="1 2" key="1">
    <citation type="journal article" date="2013" name="BMC Genomics">
        <title>Reconstruction of the lipid metabolism for the microalga Monoraphidium neglectum from its genome sequence reveals characteristics suitable for biofuel production.</title>
        <authorList>
            <person name="Bogen C."/>
            <person name="Al-Dilaimi A."/>
            <person name="Albersmeier A."/>
            <person name="Wichmann J."/>
            <person name="Grundmann M."/>
            <person name="Rupp O."/>
            <person name="Lauersen K.J."/>
            <person name="Blifernez-Klassen O."/>
            <person name="Kalinowski J."/>
            <person name="Goesmann A."/>
            <person name="Mussgnug J.H."/>
            <person name="Kruse O."/>
        </authorList>
    </citation>
    <scope>NUCLEOTIDE SEQUENCE [LARGE SCALE GENOMIC DNA]</scope>
    <source>
        <strain evidence="1 2">SAG 48.87</strain>
    </source>
</reference>